<evidence type="ECO:0000256" key="5">
    <source>
        <dbReference type="ARBA" id="ARBA00023242"/>
    </source>
</evidence>
<feature type="compositionally biased region" description="Basic residues" evidence="6">
    <location>
        <begin position="33"/>
        <end position="46"/>
    </location>
</feature>
<dbReference type="GO" id="GO:0001228">
    <property type="term" value="F:DNA-binding transcription activator activity, RNA polymerase II-specific"/>
    <property type="evidence" value="ECO:0007669"/>
    <property type="project" value="TreeGrafter"/>
</dbReference>
<dbReference type="GO" id="GO:0000978">
    <property type="term" value="F:RNA polymerase II cis-regulatory region sequence-specific DNA binding"/>
    <property type="evidence" value="ECO:0007669"/>
    <property type="project" value="TreeGrafter"/>
</dbReference>
<comment type="caution">
    <text evidence="8">The sequence shown here is derived from an EMBL/GenBank/DDBJ whole genome shotgun (WGS) entry which is preliminary data.</text>
</comment>
<evidence type="ECO:0000256" key="2">
    <source>
        <dbReference type="ARBA" id="ARBA00023015"/>
    </source>
</evidence>
<evidence type="ECO:0000313" key="8">
    <source>
        <dbReference type="EMBL" id="KAK4516344.1"/>
    </source>
</evidence>
<dbReference type="PANTHER" id="PTHR11037">
    <property type="entry name" value="TRANSCRIPTION FACTOR CP2"/>
    <property type="match status" value="1"/>
</dbReference>
<evidence type="ECO:0000256" key="6">
    <source>
        <dbReference type="SAM" id="MobiDB-lite"/>
    </source>
</evidence>
<proteinExistence type="predicted"/>
<feature type="region of interest" description="Disordered" evidence="6">
    <location>
        <begin position="1"/>
        <end position="62"/>
    </location>
</feature>
<dbReference type="Proteomes" id="UP001304243">
    <property type="component" value="Unassembled WGS sequence"/>
</dbReference>
<feature type="domain" description="Grh/CP2 DB" evidence="7">
    <location>
        <begin position="121"/>
        <end position="365"/>
    </location>
</feature>
<dbReference type="EMBL" id="JASEJX010000014">
    <property type="protein sequence ID" value="KAK4516344.1"/>
    <property type="molecule type" value="Genomic_DNA"/>
</dbReference>
<dbReference type="RefSeq" id="XP_064683010.1">
    <property type="nucleotide sequence ID" value="XM_064830508.1"/>
</dbReference>
<feature type="compositionally biased region" description="Polar residues" evidence="6">
    <location>
        <begin position="20"/>
        <end position="30"/>
    </location>
</feature>
<dbReference type="Pfam" id="PF04516">
    <property type="entry name" value="CP2"/>
    <property type="match status" value="1"/>
</dbReference>
<dbReference type="InterPro" id="IPR057520">
    <property type="entry name" value="GRHL1/CP2_C"/>
</dbReference>
<organism evidence="8 9">
    <name type="scientific">Mucor velutinosus</name>
    <dbReference type="NCBI Taxonomy" id="708070"/>
    <lineage>
        <taxon>Eukaryota</taxon>
        <taxon>Fungi</taxon>
        <taxon>Fungi incertae sedis</taxon>
        <taxon>Mucoromycota</taxon>
        <taxon>Mucoromycotina</taxon>
        <taxon>Mucoromycetes</taxon>
        <taxon>Mucorales</taxon>
        <taxon>Mucorineae</taxon>
        <taxon>Mucoraceae</taxon>
        <taxon>Mucor</taxon>
    </lineage>
</organism>
<accession>A0AAN7DGS5</accession>
<comment type="subcellular location">
    <subcellularLocation>
        <location evidence="1">Nucleus</location>
    </subcellularLocation>
</comment>
<evidence type="ECO:0000256" key="3">
    <source>
        <dbReference type="ARBA" id="ARBA00023125"/>
    </source>
</evidence>
<feature type="compositionally biased region" description="Low complexity" evidence="6">
    <location>
        <begin position="409"/>
        <end position="418"/>
    </location>
</feature>
<reference evidence="8 9" key="1">
    <citation type="submission" date="2022-11" db="EMBL/GenBank/DDBJ databases">
        <title>Mucor velutinosus strain NIH1002 WGS.</title>
        <authorList>
            <person name="Subramanian P."/>
            <person name="Mullikin J.C."/>
            <person name="Segre J.A."/>
            <person name="Zelazny A.M."/>
        </authorList>
    </citation>
    <scope>NUCLEOTIDE SEQUENCE [LARGE SCALE GENOMIC DNA]</scope>
    <source>
        <strain evidence="8 9">NIH1002</strain>
    </source>
</reference>
<gene>
    <name evidence="8" type="primary">TPO3</name>
    <name evidence="8" type="ORF">ATC70_011314</name>
</gene>
<dbReference type="GeneID" id="89955000"/>
<protein>
    <submittedName>
        <fullName evidence="8">Spermine transporter</fullName>
    </submittedName>
</protein>
<feature type="compositionally biased region" description="Low complexity" evidence="6">
    <location>
        <begin position="47"/>
        <end position="62"/>
    </location>
</feature>
<dbReference type="Pfam" id="PF25416">
    <property type="entry name" value="GRHL1_C"/>
    <property type="match status" value="1"/>
</dbReference>
<evidence type="ECO:0000313" key="9">
    <source>
        <dbReference type="Proteomes" id="UP001304243"/>
    </source>
</evidence>
<feature type="region of interest" description="Disordered" evidence="6">
    <location>
        <begin position="372"/>
        <end position="432"/>
    </location>
</feature>
<evidence type="ECO:0000256" key="1">
    <source>
        <dbReference type="ARBA" id="ARBA00004123"/>
    </source>
</evidence>
<feature type="compositionally biased region" description="Polar residues" evidence="6">
    <location>
        <begin position="1"/>
        <end position="13"/>
    </location>
</feature>
<dbReference type="PROSITE" id="PS51968">
    <property type="entry name" value="GRH_CP2_DB"/>
    <property type="match status" value="1"/>
</dbReference>
<dbReference type="InterPro" id="IPR040167">
    <property type="entry name" value="TF_CP2-like"/>
</dbReference>
<name>A0AAN7DGS5_9FUNG</name>
<keyword evidence="5" id="KW-0539">Nucleus</keyword>
<keyword evidence="9" id="KW-1185">Reference proteome</keyword>
<sequence>MISSNQSTFQESTAAPLFPDSSSYSIQENPHQLYHHHHHQRYHRQSYYHSPSSTTTTINSPLSSPQILNHYSTTSSPYCSLTELYPTNQSISSMLSLSSPSPPSNSLPANSFNQSNHNNASVIRYDVALEAPTAASQKLEEPPLTYLNKGQYYNITLKDKDRYDGDIISTVVITFHDESHRVSATDYWKFWLTQQKDGEDARAVELDLSRSSGAQAIEGRHFDRVSFRWNGKLGASVHIRFNCLSTDFSRIKGVKGIPLRLQIESEQAHPFVTATATTSHHLRQHLHQHPYIEKTYCRIKLFRDKGAERKNKDDAKHIERQLEKLRGKSGEPHPLWLAFSPTSPITLFGELVPPEDDETHHQQLQSLFDERNTLPSASPVGGHLPHHAPGNSSASNNIHLPPPVPTKRSFSNLSSSSSDMNTFAANLPGGPPIGLDPTYIPQRRRRVAKLSVLVKFHSCEVYRAIYLEHLTVKELIEKIIQRMNISMSVSNVLRKTTGKNNKSMLVKVEDDVIQDMSEQQDILLETEADPDNENAINLILNF</sequence>
<keyword evidence="2" id="KW-0805">Transcription regulation</keyword>
<dbReference type="GO" id="GO:0005634">
    <property type="term" value="C:nucleus"/>
    <property type="evidence" value="ECO:0007669"/>
    <property type="project" value="UniProtKB-SubCell"/>
</dbReference>
<evidence type="ECO:0000259" key="7">
    <source>
        <dbReference type="PROSITE" id="PS51968"/>
    </source>
</evidence>
<keyword evidence="4" id="KW-0804">Transcription</keyword>
<dbReference type="InterPro" id="IPR007604">
    <property type="entry name" value="CP2"/>
</dbReference>
<evidence type="ECO:0000256" key="4">
    <source>
        <dbReference type="ARBA" id="ARBA00023163"/>
    </source>
</evidence>
<keyword evidence="3" id="KW-0238">DNA-binding</keyword>
<dbReference type="AlphaFoldDB" id="A0AAN7DGS5"/>
<dbReference type="PANTHER" id="PTHR11037:SF20">
    <property type="entry name" value="PROTEIN GRAINYHEAD"/>
    <property type="match status" value="1"/>
</dbReference>